<dbReference type="RefSeq" id="WP_133055547.1">
    <property type="nucleotide sequence ID" value="NZ_AP022605.1"/>
</dbReference>
<dbReference type="Proteomes" id="UP000467201">
    <property type="component" value="Chromosome"/>
</dbReference>
<gene>
    <name evidence="1" type="ORF">MDOR_10140</name>
</gene>
<evidence type="ECO:0000313" key="1">
    <source>
        <dbReference type="EMBL" id="BBZ06845.1"/>
    </source>
</evidence>
<dbReference type="EMBL" id="AP022605">
    <property type="protein sequence ID" value="BBZ06845.1"/>
    <property type="molecule type" value="Genomic_DNA"/>
</dbReference>
<protein>
    <submittedName>
        <fullName evidence="1">Uncharacterized protein</fullName>
    </submittedName>
</protein>
<organism evidence="1 2">
    <name type="scientific">Mycolicibacterium doricum</name>
    <dbReference type="NCBI Taxonomy" id="126673"/>
    <lineage>
        <taxon>Bacteria</taxon>
        <taxon>Bacillati</taxon>
        <taxon>Actinomycetota</taxon>
        <taxon>Actinomycetes</taxon>
        <taxon>Mycobacteriales</taxon>
        <taxon>Mycobacteriaceae</taxon>
        <taxon>Mycolicibacterium</taxon>
    </lineage>
</organism>
<sequence>MSARVTRGIWIPLAGALPAQVEAETVYVLPTRTSAEDTDERFPLYTDNVRYLPKVARAGGAAVEFSTPANSRRYLQEFSAVEVWALAVAVVSLASDWLIPTIQHFIEIRRQSQGWTTSEAEALPLKVSIAKLDMNAGISETYELEGSGADVMDALNLLSKGDQRRLTDDLEE</sequence>
<name>A0A7I7VR44_9MYCO</name>
<dbReference type="KEGG" id="mdr:MDOR_10140"/>
<dbReference type="OrthoDB" id="5076722at2"/>
<dbReference type="AlphaFoldDB" id="A0A7I7VR44"/>
<reference evidence="1 2" key="1">
    <citation type="journal article" date="2019" name="Emerg. Microbes Infect.">
        <title>Comprehensive subspecies identification of 175 nontuberculous mycobacteria species based on 7547 genomic profiles.</title>
        <authorList>
            <person name="Matsumoto Y."/>
            <person name="Kinjo T."/>
            <person name="Motooka D."/>
            <person name="Nabeya D."/>
            <person name="Jung N."/>
            <person name="Uechi K."/>
            <person name="Horii T."/>
            <person name="Iida T."/>
            <person name="Fujita J."/>
            <person name="Nakamura S."/>
        </authorList>
    </citation>
    <scope>NUCLEOTIDE SEQUENCE [LARGE SCALE GENOMIC DNA]</scope>
    <source>
        <strain evidence="1 2">JCM 12405</strain>
    </source>
</reference>
<evidence type="ECO:0000313" key="2">
    <source>
        <dbReference type="Proteomes" id="UP000467201"/>
    </source>
</evidence>
<accession>A0A7I7VR44</accession>
<proteinExistence type="predicted"/>